<protein>
    <submittedName>
        <fullName evidence="1">Uncharacterized protein</fullName>
    </submittedName>
</protein>
<dbReference type="EMBL" id="FQVU01000009">
    <property type="protein sequence ID" value="SHH63658.1"/>
    <property type="molecule type" value="Genomic_DNA"/>
</dbReference>
<name>A0A1M5ULD9_9ACTN</name>
<dbReference type="STRING" id="1206085.SAMN05443575_4233"/>
<evidence type="ECO:0000313" key="2">
    <source>
        <dbReference type="Proteomes" id="UP000186132"/>
    </source>
</evidence>
<proteinExistence type="predicted"/>
<keyword evidence="2" id="KW-1185">Reference proteome</keyword>
<sequence length="161" mass="16830">MAYDAWSGPARALARAVDTAVRAALADDLAGFTDVATELRRVEPEVLAVLLGTMTQALLERTHPDGLDSDDAEQVLAACERAAVWYPGYERDVAVLALVGALGVHPGDDGQSGGTPRVAPAAVAEHGLLLVATLLPAPRDLAPLVDAALRELHRAQTVELP</sequence>
<dbReference type="RefSeq" id="WP_073392445.1">
    <property type="nucleotide sequence ID" value="NZ_FQVU01000009.1"/>
</dbReference>
<accession>A0A1M5ULD9</accession>
<organism evidence="1 2">
    <name type="scientific">Jatrophihabitans endophyticus</name>
    <dbReference type="NCBI Taxonomy" id="1206085"/>
    <lineage>
        <taxon>Bacteria</taxon>
        <taxon>Bacillati</taxon>
        <taxon>Actinomycetota</taxon>
        <taxon>Actinomycetes</taxon>
        <taxon>Jatrophihabitantales</taxon>
        <taxon>Jatrophihabitantaceae</taxon>
        <taxon>Jatrophihabitans</taxon>
    </lineage>
</organism>
<dbReference type="OrthoDB" id="3405034at2"/>
<reference evidence="1 2" key="1">
    <citation type="submission" date="2016-11" db="EMBL/GenBank/DDBJ databases">
        <authorList>
            <person name="Jaros S."/>
            <person name="Januszkiewicz K."/>
            <person name="Wedrychowicz H."/>
        </authorList>
    </citation>
    <scope>NUCLEOTIDE SEQUENCE [LARGE SCALE GENOMIC DNA]</scope>
    <source>
        <strain evidence="1 2">DSM 45627</strain>
    </source>
</reference>
<dbReference type="Proteomes" id="UP000186132">
    <property type="component" value="Unassembled WGS sequence"/>
</dbReference>
<evidence type="ECO:0000313" key="1">
    <source>
        <dbReference type="EMBL" id="SHH63658.1"/>
    </source>
</evidence>
<gene>
    <name evidence="1" type="ORF">SAMN05443575_4233</name>
</gene>
<dbReference type="AlphaFoldDB" id="A0A1M5ULD9"/>